<sequence length="276" mass="29514">MASSFQYFSLLFFSLLFLSPSLGLAQTSFRPKGLVLPVQKDPSTLQYITQLNQRTPLVPLNLTLDLGAQFLWVDCDQGYSSTTYRPARCGSASCSLAGSHGCNTECNSAARPGCNNNTCFMFPNNPIISTSTGGDLGSDVVSVQSTDGKNLGRVVSVPQLLFVCSHTFLLEGLAGGVKGMVGLGRTKISLPAQFSAAFSFPRKFAICLSSSTRSSGVMFFGNGPYMLLPNTDASASLIYTPLIVNPFDLAASRLGFTSSLFFRRTTCANFNFTSNA</sequence>
<dbReference type="EMBL" id="CM046389">
    <property type="protein sequence ID" value="KAI8566217.1"/>
    <property type="molecule type" value="Genomic_DNA"/>
</dbReference>
<gene>
    <name evidence="1" type="ORF">RHMOL_Rhmol02G0022900</name>
</gene>
<organism evidence="1 2">
    <name type="scientific">Rhododendron molle</name>
    <name type="common">Chinese azalea</name>
    <name type="synonym">Azalea mollis</name>
    <dbReference type="NCBI Taxonomy" id="49168"/>
    <lineage>
        <taxon>Eukaryota</taxon>
        <taxon>Viridiplantae</taxon>
        <taxon>Streptophyta</taxon>
        <taxon>Embryophyta</taxon>
        <taxon>Tracheophyta</taxon>
        <taxon>Spermatophyta</taxon>
        <taxon>Magnoliopsida</taxon>
        <taxon>eudicotyledons</taxon>
        <taxon>Gunneridae</taxon>
        <taxon>Pentapetalae</taxon>
        <taxon>asterids</taxon>
        <taxon>Ericales</taxon>
        <taxon>Ericaceae</taxon>
        <taxon>Ericoideae</taxon>
        <taxon>Rhodoreae</taxon>
        <taxon>Rhododendron</taxon>
    </lineage>
</organism>
<name>A0ACC0PNB2_RHOML</name>
<protein>
    <submittedName>
        <fullName evidence="1">Uncharacterized protein</fullName>
    </submittedName>
</protein>
<reference evidence="1" key="1">
    <citation type="submission" date="2022-02" db="EMBL/GenBank/DDBJ databases">
        <title>Plant Genome Project.</title>
        <authorList>
            <person name="Zhang R.-G."/>
        </authorList>
    </citation>
    <scope>NUCLEOTIDE SEQUENCE</scope>
    <source>
        <strain evidence="1">AT1</strain>
    </source>
</reference>
<comment type="caution">
    <text evidence="1">The sequence shown here is derived from an EMBL/GenBank/DDBJ whole genome shotgun (WGS) entry which is preliminary data.</text>
</comment>
<dbReference type="Proteomes" id="UP001062846">
    <property type="component" value="Chromosome 2"/>
</dbReference>
<evidence type="ECO:0000313" key="2">
    <source>
        <dbReference type="Proteomes" id="UP001062846"/>
    </source>
</evidence>
<proteinExistence type="predicted"/>
<keyword evidence="2" id="KW-1185">Reference proteome</keyword>
<accession>A0ACC0PNB2</accession>
<evidence type="ECO:0000313" key="1">
    <source>
        <dbReference type="EMBL" id="KAI8566217.1"/>
    </source>
</evidence>